<keyword evidence="4" id="KW-1185">Reference proteome</keyword>
<dbReference type="EMBL" id="JBHRWI010000005">
    <property type="protein sequence ID" value="MFC3509491.1"/>
    <property type="molecule type" value="Genomic_DNA"/>
</dbReference>
<gene>
    <name evidence="3" type="ORF">ACFORO_04885</name>
</gene>
<organism evidence="3 4">
    <name type="scientific">Amycolatopsis halotolerans</name>
    <dbReference type="NCBI Taxonomy" id="330083"/>
    <lineage>
        <taxon>Bacteria</taxon>
        <taxon>Bacillati</taxon>
        <taxon>Actinomycetota</taxon>
        <taxon>Actinomycetes</taxon>
        <taxon>Pseudonocardiales</taxon>
        <taxon>Pseudonocardiaceae</taxon>
        <taxon>Amycolatopsis</taxon>
    </lineage>
</organism>
<protein>
    <submittedName>
        <fullName evidence="3">Uncharacterized protein</fullName>
    </submittedName>
</protein>
<sequence length="138" mass="14628">MTGPTIPMPGRLRAALALAFLQVLMNGVLAASAQLQIATQRSDGEEPFSLLYAMMCLWYVFAAGLMVSWIAILFGYDWGRWSLLAFEALSTIGGLAGGSLAAAAGLVLAGLVVTTLFREPVTAWFAAKTAQRRASSTI</sequence>
<name>A0ABV7Q8A6_9PSEU</name>
<feature type="chain" id="PRO_5046870523" evidence="2">
    <location>
        <begin position="31"/>
        <end position="138"/>
    </location>
</feature>
<feature type="signal peptide" evidence="2">
    <location>
        <begin position="1"/>
        <end position="30"/>
    </location>
</feature>
<keyword evidence="1" id="KW-0812">Transmembrane</keyword>
<reference evidence="4" key="1">
    <citation type="journal article" date="2019" name="Int. J. Syst. Evol. Microbiol.">
        <title>The Global Catalogue of Microorganisms (GCM) 10K type strain sequencing project: providing services to taxonomists for standard genome sequencing and annotation.</title>
        <authorList>
            <consortium name="The Broad Institute Genomics Platform"/>
            <consortium name="The Broad Institute Genome Sequencing Center for Infectious Disease"/>
            <person name="Wu L."/>
            <person name="Ma J."/>
        </authorList>
    </citation>
    <scope>NUCLEOTIDE SEQUENCE [LARGE SCALE GENOMIC DNA]</scope>
    <source>
        <strain evidence="4">CGMCC 4.7682</strain>
    </source>
</reference>
<dbReference type="Proteomes" id="UP001595764">
    <property type="component" value="Unassembled WGS sequence"/>
</dbReference>
<evidence type="ECO:0000313" key="3">
    <source>
        <dbReference type="EMBL" id="MFC3509491.1"/>
    </source>
</evidence>
<feature type="transmembrane region" description="Helical" evidence="1">
    <location>
        <begin position="88"/>
        <end position="113"/>
    </location>
</feature>
<dbReference type="RefSeq" id="WP_377871925.1">
    <property type="nucleotide sequence ID" value="NZ_JBHMAY010000035.1"/>
</dbReference>
<keyword evidence="2" id="KW-0732">Signal</keyword>
<keyword evidence="1" id="KW-1133">Transmembrane helix</keyword>
<keyword evidence="1" id="KW-0472">Membrane</keyword>
<accession>A0ABV7Q8A6</accession>
<feature type="transmembrane region" description="Helical" evidence="1">
    <location>
        <begin position="50"/>
        <end position="76"/>
    </location>
</feature>
<evidence type="ECO:0000256" key="2">
    <source>
        <dbReference type="SAM" id="SignalP"/>
    </source>
</evidence>
<evidence type="ECO:0000256" key="1">
    <source>
        <dbReference type="SAM" id="Phobius"/>
    </source>
</evidence>
<proteinExistence type="predicted"/>
<comment type="caution">
    <text evidence="3">The sequence shown here is derived from an EMBL/GenBank/DDBJ whole genome shotgun (WGS) entry which is preliminary data.</text>
</comment>
<evidence type="ECO:0000313" key="4">
    <source>
        <dbReference type="Proteomes" id="UP001595764"/>
    </source>
</evidence>